<gene>
    <name evidence="9" type="primary">flgA</name>
    <name evidence="9" type="ORF">AMJAP_0541</name>
</gene>
<feature type="domain" description="SAF" evidence="8">
    <location>
        <begin position="107"/>
        <end position="169"/>
    </location>
</feature>
<dbReference type="InterPro" id="IPR039246">
    <property type="entry name" value="Flagellar_FlgA"/>
</dbReference>
<evidence type="ECO:0000256" key="6">
    <source>
        <dbReference type="ARBA" id="ARBA00025643"/>
    </source>
</evidence>
<keyword evidence="9" id="KW-0966">Cell projection</keyword>
<dbReference type="Gene3D" id="2.30.30.760">
    <property type="match status" value="1"/>
</dbReference>
<dbReference type="InterPro" id="IPR041231">
    <property type="entry name" value="FlgA_N"/>
</dbReference>
<keyword evidence="7" id="KW-1005">Bacterial flagellum biogenesis</keyword>
<dbReference type="NCBIfam" id="TIGR03170">
    <property type="entry name" value="flgA_cterm"/>
    <property type="match status" value="1"/>
</dbReference>
<keyword evidence="5 7" id="KW-0574">Periplasm</keyword>
<dbReference type="PANTHER" id="PTHR36307:SF1">
    <property type="entry name" value="FLAGELLA BASAL BODY P-RING FORMATION PROTEIN FLGA"/>
    <property type="match status" value="1"/>
</dbReference>
<dbReference type="KEGG" id="ajp:AMJAP_0541"/>
<dbReference type="InterPro" id="IPR013974">
    <property type="entry name" value="SAF"/>
</dbReference>
<evidence type="ECO:0000256" key="5">
    <source>
        <dbReference type="ARBA" id="ARBA00022764"/>
    </source>
</evidence>
<dbReference type="PANTHER" id="PTHR36307">
    <property type="entry name" value="FLAGELLA BASAL BODY P-RING FORMATION PROTEIN FLGA"/>
    <property type="match status" value="1"/>
</dbReference>
<dbReference type="Proteomes" id="UP000595663">
    <property type="component" value="Chromosome"/>
</dbReference>
<dbReference type="OrthoDB" id="1669037at2"/>
<organism evidence="9 10">
    <name type="scientific">Amphritea japonica ATCC BAA-1530</name>
    <dbReference type="NCBI Taxonomy" id="1278309"/>
    <lineage>
        <taxon>Bacteria</taxon>
        <taxon>Pseudomonadati</taxon>
        <taxon>Pseudomonadota</taxon>
        <taxon>Gammaproteobacteria</taxon>
        <taxon>Oceanospirillales</taxon>
        <taxon>Oceanospirillaceae</taxon>
        <taxon>Amphritea</taxon>
    </lineage>
</organism>
<dbReference type="Gene3D" id="3.90.1210.10">
    <property type="entry name" value="Antifreeze-like/N-acetylneuraminic acid synthase C-terminal domain"/>
    <property type="match status" value="1"/>
</dbReference>
<dbReference type="CDD" id="cd11614">
    <property type="entry name" value="SAF_CpaB_FlgA_like"/>
    <property type="match status" value="1"/>
</dbReference>
<accession>A0A7R6SRU4</accession>
<dbReference type="Pfam" id="PF13144">
    <property type="entry name" value="ChapFlgA"/>
    <property type="match status" value="1"/>
</dbReference>
<keyword evidence="4 7" id="KW-0732">Signal</keyword>
<comment type="similarity">
    <text evidence="2 7">Belongs to the FlgA family.</text>
</comment>
<feature type="chain" id="PRO_5033102680" description="Flagella basal body P-ring formation protein FlgA" evidence="7">
    <location>
        <begin position="26"/>
        <end position="233"/>
    </location>
</feature>
<evidence type="ECO:0000256" key="2">
    <source>
        <dbReference type="ARBA" id="ARBA00010474"/>
    </source>
</evidence>
<proteinExistence type="inferred from homology"/>
<dbReference type="GO" id="GO:0044780">
    <property type="term" value="P:bacterial-type flagellum assembly"/>
    <property type="evidence" value="ECO:0007669"/>
    <property type="project" value="InterPro"/>
</dbReference>
<feature type="signal peptide" evidence="7">
    <location>
        <begin position="1"/>
        <end position="25"/>
    </location>
</feature>
<keyword evidence="10" id="KW-1185">Reference proteome</keyword>
<dbReference type="SMART" id="SM00858">
    <property type="entry name" value="SAF"/>
    <property type="match status" value="1"/>
</dbReference>
<dbReference type="InterPro" id="IPR017585">
    <property type="entry name" value="SAF_FlgA"/>
</dbReference>
<evidence type="ECO:0000256" key="1">
    <source>
        <dbReference type="ARBA" id="ARBA00004418"/>
    </source>
</evidence>
<evidence type="ECO:0000256" key="4">
    <source>
        <dbReference type="ARBA" id="ARBA00022729"/>
    </source>
</evidence>
<dbReference type="Pfam" id="PF17656">
    <property type="entry name" value="ChapFlgA_N"/>
    <property type="match status" value="1"/>
</dbReference>
<name>A0A7R6SRU4_9GAMM</name>
<evidence type="ECO:0000313" key="9">
    <source>
        <dbReference type="EMBL" id="BBB25140.1"/>
    </source>
</evidence>
<dbReference type="GO" id="GO:0042597">
    <property type="term" value="C:periplasmic space"/>
    <property type="evidence" value="ECO:0007669"/>
    <property type="project" value="UniProtKB-SubCell"/>
</dbReference>
<dbReference type="AlphaFoldDB" id="A0A7R6SRU4"/>
<evidence type="ECO:0000259" key="8">
    <source>
        <dbReference type="SMART" id="SM00858"/>
    </source>
</evidence>
<dbReference type="RefSeq" id="WP_019623008.1">
    <property type="nucleotide sequence ID" value="NZ_AP014545.1"/>
</dbReference>
<evidence type="ECO:0000256" key="7">
    <source>
        <dbReference type="RuleBase" id="RU362063"/>
    </source>
</evidence>
<protein>
    <recommendedName>
        <fullName evidence="3 7">Flagella basal body P-ring formation protein FlgA</fullName>
    </recommendedName>
</protein>
<evidence type="ECO:0000256" key="3">
    <source>
        <dbReference type="ARBA" id="ARBA00014754"/>
    </source>
</evidence>
<comment type="subcellular location">
    <subcellularLocation>
        <location evidence="1 7">Periplasm</location>
    </subcellularLocation>
</comment>
<sequence length="233" mass="25603">MNKNITTLIVTLIAMLAAPVKSTLAANPESITQRAHQHLIKQYQTNNPFARTAIKVKPLPKALDLRRCDTPIAFIHAPGSSSRISVKAVCTHPAWTIFISATIEQWQQIVVSSRALSKGTILGDSDIYLREFDVKRLSSPYFSNPAELFGREMKRAIASNQIISPSQVEKKLLIRKGDLVYIEAQNGSMSVRMTGTAQQNGSLGEQISVTNTRSGKKVRGYVKGRGIISVSPE</sequence>
<keyword evidence="9" id="KW-0282">Flagellum</keyword>
<keyword evidence="9" id="KW-0969">Cilium</keyword>
<reference evidence="9 10" key="1">
    <citation type="journal article" date="2008" name="Int. J. Syst. Evol. Microbiol.">
        <title>Amphritea japonica sp. nov. and Amphritea balenae sp. nov., isolated from the sediment adjacent to sperm whale carcasses off Kagoshima, Japan.</title>
        <authorList>
            <person name="Miyazaki M."/>
            <person name="Nogi Y."/>
            <person name="Fujiwara Y."/>
            <person name="Kawato M."/>
            <person name="Nagahama T."/>
            <person name="Kubokawa K."/>
            <person name="Horikoshi K."/>
        </authorList>
    </citation>
    <scope>NUCLEOTIDE SEQUENCE [LARGE SCALE GENOMIC DNA]</scope>
    <source>
        <strain evidence="9 10">ATCC BAA-1530</strain>
    </source>
</reference>
<dbReference type="EMBL" id="AP014545">
    <property type="protein sequence ID" value="BBB25140.1"/>
    <property type="molecule type" value="Genomic_DNA"/>
</dbReference>
<comment type="function">
    <text evidence="6 7">Involved in the assembly process of the P-ring formation. It may associate with FlgF on the rod constituting a structure essential for the P-ring assembly or may act as a modulator protein for the P-ring assembly.</text>
</comment>
<evidence type="ECO:0000313" key="10">
    <source>
        <dbReference type="Proteomes" id="UP000595663"/>
    </source>
</evidence>